<dbReference type="Pfam" id="PF20789">
    <property type="entry name" value="4HBT_3C"/>
    <property type="match status" value="1"/>
</dbReference>
<feature type="domain" description="Acyl-CoA thioesterase-like C-terminal" evidence="3">
    <location>
        <begin position="119"/>
        <end position="251"/>
    </location>
</feature>
<dbReference type="Pfam" id="PF13622">
    <property type="entry name" value="4HBT_3"/>
    <property type="match status" value="1"/>
</dbReference>
<evidence type="ECO:0000259" key="2">
    <source>
        <dbReference type="Pfam" id="PF13622"/>
    </source>
</evidence>
<feature type="region of interest" description="Disordered" evidence="1">
    <location>
        <begin position="104"/>
        <end position="123"/>
    </location>
</feature>
<proteinExistence type="predicted"/>
<dbReference type="EMBL" id="AB307968">
    <property type="protein sequence ID" value="BAF98634.1"/>
    <property type="molecule type" value="Genomic_DNA"/>
</dbReference>
<dbReference type="InterPro" id="IPR029069">
    <property type="entry name" value="HotDog_dom_sf"/>
</dbReference>
<organism evidence="4">
    <name type="scientific">Streptomyces argenteolus</name>
    <dbReference type="NCBI Taxonomy" id="67274"/>
    <lineage>
        <taxon>Bacteria</taxon>
        <taxon>Bacillati</taxon>
        <taxon>Actinomycetota</taxon>
        <taxon>Actinomycetes</taxon>
        <taxon>Kitasatosporales</taxon>
        <taxon>Streptomycetaceae</taxon>
        <taxon>Streptomyces</taxon>
    </lineage>
</organism>
<reference evidence="4" key="1">
    <citation type="journal article" date="2007" name="Biosci. Biotechnol. Biochem.">
        <title>Cloning of the gene cluster responsible for biosynthesis of KS-505a (longestin), a unique tetraterpenoid.</title>
        <authorList>
            <person name="Hayashi Y."/>
            <person name="Onaka H."/>
            <person name="Itoh N."/>
            <person name="Seto H."/>
            <person name="Dairi T."/>
        </authorList>
    </citation>
    <scope>NUCLEOTIDE SEQUENCE</scope>
</reference>
<evidence type="ECO:0000256" key="1">
    <source>
        <dbReference type="SAM" id="MobiDB-lite"/>
    </source>
</evidence>
<dbReference type="InterPro" id="IPR052389">
    <property type="entry name" value="Sec_Metab_Biosynth-Assoc"/>
</dbReference>
<protein>
    <recommendedName>
        <fullName evidence="5">Acyl-CoA thioesterase</fullName>
    </recommendedName>
</protein>
<dbReference type="PANTHER" id="PTHR38110:SF1">
    <property type="entry name" value="THIOESTERASE DOMAIN-CONTAINING PROTEIN"/>
    <property type="match status" value="1"/>
</dbReference>
<feature type="domain" description="Acyl-CoA thioesterase-like N-terminal HotDog" evidence="2">
    <location>
        <begin position="11"/>
        <end position="93"/>
    </location>
</feature>
<dbReference type="AlphaFoldDB" id="A9ZNV7"/>
<dbReference type="PANTHER" id="PTHR38110">
    <property type="entry name" value="CHROMOSOME 23, WHOLE GENOME SHOTGUN SEQUENCE"/>
    <property type="match status" value="1"/>
</dbReference>
<evidence type="ECO:0008006" key="5">
    <source>
        <dbReference type="Google" id="ProtNLM"/>
    </source>
</evidence>
<evidence type="ECO:0000313" key="4">
    <source>
        <dbReference type="EMBL" id="BAF98634.1"/>
    </source>
</evidence>
<accession>A9ZNV7</accession>
<dbReference type="Gene3D" id="2.40.160.210">
    <property type="entry name" value="Acyl-CoA thioesterase, double hotdog domain"/>
    <property type="match status" value="1"/>
</dbReference>
<dbReference type="SUPFAM" id="SSF54637">
    <property type="entry name" value="Thioesterase/thiol ester dehydrase-isomerase"/>
    <property type="match status" value="2"/>
</dbReference>
<sequence length="258" mass="28021">MFPAGELRQISDRWMLRGGPNGGYLATVALSAMEAAVPGRSPLSATVHFLSRPEVGEIDATVRTLRTGRAHASVQADVSQGGTPRMSAIATFTNQTIFEGEDTGTRVGTREMPGVPEPDEAVPLPIEHLTGSFERRLDRRAPSAQIVEFLSGQASGPPEIGGWTRFSDGTPLCPLTVPLFMDSWPPPPHRRFGIGGHVVTVDLTVHWRGRPGGGWHLVWFESHFLQNGYIEIDGWLWRPDGGLVAQSRQLARYVAPGG</sequence>
<dbReference type="InterPro" id="IPR042171">
    <property type="entry name" value="Acyl-CoA_hotdog"/>
</dbReference>
<evidence type="ECO:0000259" key="3">
    <source>
        <dbReference type="Pfam" id="PF20789"/>
    </source>
</evidence>
<dbReference type="InterPro" id="IPR049449">
    <property type="entry name" value="TesB_ACOT8-like_N"/>
</dbReference>
<name>A9ZNV7_9ACTN</name>
<dbReference type="InterPro" id="IPR049450">
    <property type="entry name" value="ACOT8-like_C"/>
</dbReference>